<organism evidence="1 2">
    <name type="scientific">Pantoea vagans</name>
    <dbReference type="NCBI Taxonomy" id="470934"/>
    <lineage>
        <taxon>Bacteria</taxon>
        <taxon>Pseudomonadati</taxon>
        <taxon>Pseudomonadota</taxon>
        <taxon>Gammaproteobacteria</taxon>
        <taxon>Enterobacterales</taxon>
        <taxon>Erwiniaceae</taxon>
        <taxon>Pantoea</taxon>
    </lineage>
</organism>
<protein>
    <submittedName>
        <fullName evidence="1">Uncharacterized protein</fullName>
    </submittedName>
</protein>
<accession>A0ABY3LJK2</accession>
<dbReference type="EMBL" id="RCNL01000002">
    <property type="protein sequence ID" value="TXL80228.1"/>
    <property type="molecule type" value="Genomic_DNA"/>
</dbReference>
<sequence>MSQESELGTASQDNDESVQSVIGHAVSSLLKSGKEIDVKEILAFLKKQETLSADGRKKLYGQAIRVVAGDTD</sequence>
<dbReference type="Proteomes" id="UP000426772">
    <property type="component" value="Unassembled WGS sequence"/>
</dbReference>
<evidence type="ECO:0000313" key="1">
    <source>
        <dbReference type="EMBL" id="TXL80228.1"/>
    </source>
</evidence>
<proteinExistence type="predicted"/>
<gene>
    <name evidence="1" type="ORF">D9O29_05935</name>
</gene>
<reference evidence="1 2" key="1">
    <citation type="submission" date="2018-10" db="EMBL/GenBank/DDBJ databases">
        <title>Draft genome sequence of Pantoea vagans isolated from corpses of the sugarcane aphid Melanaphis sacchari Zehntner.</title>
        <authorList>
            <person name="Toledo E."/>
            <person name="Pena G."/>
            <person name="Lozano L."/>
        </authorList>
    </citation>
    <scope>NUCLEOTIDE SEQUENCE [LARGE SCALE GENOMIC DNA]</scope>
    <source>
        <strain evidence="1 2">ET-90</strain>
    </source>
</reference>
<name>A0ABY3LJK2_9GAMM</name>
<evidence type="ECO:0000313" key="2">
    <source>
        <dbReference type="Proteomes" id="UP000426772"/>
    </source>
</evidence>
<keyword evidence="2" id="KW-1185">Reference proteome</keyword>
<dbReference type="RefSeq" id="WP_147788763.1">
    <property type="nucleotide sequence ID" value="NZ_RCNL01000002.1"/>
</dbReference>
<comment type="caution">
    <text evidence="1">The sequence shown here is derived from an EMBL/GenBank/DDBJ whole genome shotgun (WGS) entry which is preliminary data.</text>
</comment>